<dbReference type="PROSITE" id="PS00122">
    <property type="entry name" value="CARBOXYLESTERASE_B_1"/>
    <property type="match status" value="1"/>
</dbReference>
<dbReference type="InterPro" id="IPR002018">
    <property type="entry name" value="CarbesteraseB"/>
</dbReference>
<gene>
    <name evidence="5" type="ORF">EDB92DRAFT_1952412</name>
</gene>
<dbReference type="Proteomes" id="UP001201163">
    <property type="component" value="Unassembled WGS sequence"/>
</dbReference>
<dbReference type="Pfam" id="PF00135">
    <property type="entry name" value="COesterase"/>
    <property type="match status" value="1"/>
</dbReference>
<sequence>MASLRVSLFAICAAAATVLAATPSTYTGSGPIVTLDRGTFVGTTAGGINKFLGIPFAKPPIGDLRFRLPQAFGSYVGKHNATAFGLSCPQQADPLALPDGLPPPTLQFLQSLGTKATIPIGEDCLTLNVIAPAYVKPGSKLPVVVWIYGGGFEDGSSAFFDGTVIVNRSIALHQPVVYVSMNYRLGAFGFLASKEVKDAKVGNLGLWDQRLALRWVQKYIYAFGGDSSKVTIWGESAGAISVSLQMLANGGNTEGLFRAAFMQSGSPTPVGDITNGQKYYDFLVARTNCTGSPDTLVCLRAAPYEALQAAMDSTPSLFSFQSLALAWQPRADGVFLTDHPQKLVQQGKVAKIPFVAGECDDEGTLFSLSNANITKDADLRAYLAQFFLINVTAAQVDQVLTLYPQDATLGSPFDTGTNNTLTPEFKRIASLLGDFVFQAPRRFFLKNLSGKQNTWSYLSKRLKSLPILGSAHASDIANIYGGQDLTDYLIHFVTNLDPNGGSGPHWPQYTTSSPQLLTLLDGAVPADITLDTYRADGMNFLTELSLVHPL</sequence>
<dbReference type="EMBL" id="JAKELL010000102">
    <property type="protein sequence ID" value="KAH8982263.1"/>
    <property type="molecule type" value="Genomic_DNA"/>
</dbReference>
<proteinExistence type="inferred from homology"/>
<dbReference type="EC" id="3.1.1.-" evidence="3"/>
<accession>A0AAD4Q3V6</accession>
<dbReference type="SUPFAM" id="SSF53474">
    <property type="entry name" value="alpha/beta-Hydrolases"/>
    <property type="match status" value="1"/>
</dbReference>
<evidence type="ECO:0000259" key="4">
    <source>
        <dbReference type="Pfam" id="PF00135"/>
    </source>
</evidence>
<evidence type="ECO:0000256" key="2">
    <source>
        <dbReference type="ARBA" id="ARBA00022801"/>
    </source>
</evidence>
<keyword evidence="2 3" id="KW-0378">Hydrolase</keyword>
<dbReference type="AlphaFoldDB" id="A0AAD4Q3V6"/>
<dbReference type="Gene3D" id="3.40.50.1820">
    <property type="entry name" value="alpha/beta hydrolase"/>
    <property type="match status" value="1"/>
</dbReference>
<reference evidence="5" key="1">
    <citation type="submission" date="2022-01" db="EMBL/GenBank/DDBJ databases">
        <title>Comparative genomics reveals a dynamic genome evolution in the ectomycorrhizal milk-cap (Lactarius) mushrooms.</title>
        <authorList>
            <consortium name="DOE Joint Genome Institute"/>
            <person name="Lebreton A."/>
            <person name="Tang N."/>
            <person name="Kuo A."/>
            <person name="LaButti K."/>
            <person name="Drula E."/>
            <person name="Barry K."/>
            <person name="Clum A."/>
            <person name="Lipzen A."/>
            <person name="Mousain D."/>
            <person name="Ng V."/>
            <person name="Wang R."/>
            <person name="Wang X."/>
            <person name="Dai Y."/>
            <person name="Henrissat B."/>
            <person name="Grigoriev I.V."/>
            <person name="Guerin-Laguette A."/>
            <person name="Yu F."/>
            <person name="Martin F.M."/>
        </authorList>
    </citation>
    <scope>NUCLEOTIDE SEQUENCE</scope>
    <source>
        <strain evidence="5">QP</strain>
    </source>
</reference>
<feature type="signal peptide" evidence="3">
    <location>
        <begin position="1"/>
        <end position="20"/>
    </location>
</feature>
<comment type="similarity">
    <text evidence="1 3">Belongs to the type-B carboxylesterase/lipase family.</text>
</comment>
<keyword evidence="6" id="KW-1185">Reference proteome</keyword>
<dbReference type="PROSITE" id="PS00941">
    <property type="entry name" value="CARBOXYLESTERASE_B_2"/>
    <property type="match status" value="1"/>
</dbReference>
<feature type="chain" id="PRO_5041781387" description="Carboxylic ester hydrolase" evidence="3">
    <location>
        <begin position="21"/>
        <end position="550"/>
    </location>
</feature>
<dbReference type="InterPro" id="IPR019826">
    <property type="entry name" value="Carboxylesterase_B_AS"/>
</dbReference>
<keyword evidence="3" id="KW-0732">Signal</keyword>
<protein>
    <recommendedName>
        <fullName evidence="3">Carboxylic ester hydrolase</fullName>
        <ecNumber evidence="3">3.1.1.-</ecNumber>
    </recommendedName>
</protein>
<evidence type="ECO:0000256" key="1">
    <source>
        <dbReference type="ARBA" id="ARBA00005964"/>
    </source>
</evidence>
<organism evidence="5 6">
    <name type="scientific">Lactarius akahatsu</name>
    <dbReference type="NCBI Taxonomy" id="416441"/>
    <lineage>
        <taxon>Eukaryota</taxon>
        <taxon>Fungi</taxon>
        <taxon>Dikarya</taxon>
        <taxon>Basidiomycota</taxon>
        <taxon>Agaricomycotina</taxon>
        <taxon>Agaricomycetes</taxon>
        <taxon>Russulales</taxon>
        <taxon>Russulaceae</taxon>
        <taxon>Lactarius</taxon>
    </lineage>
</organism>
<dbReference type="InterPro" id="IPR050309">
    <property type="entry name" value="Type-B_Carboxylest/Lipase"/>
</dbReference>
<evidence type="ECO:0000256" key="3">
    <source>
        <dbReference type="RuleBase" id="RU361235"/>
    </source>
</evidence>
<evidence type="ECO:0000313" key="5">
    <source>
        <dbReference type="EMBL" id="KAH8982263.1"/>
    </source>
</evidence>
<comment type="caution">
    <text evidence="5">The sequence shown here is derived from an EMBL/GenBank/DDBJ whole genome shotgun (WGS) entry which is preliminary data.</text>
</comment>
<evidence type="ECO:0000313" key="6">
    <source>
        <dbReference type="Proteomes" id="UP001201163"/>
    </source>
</evidence>
<dbReference type="PANTHER" id="PTHR11559">
    <property type="entry name" value="CARBOXYLESTERASE"/>
    <property type="match status" value="1"/>
</dbReference>
<dbReference type="GO" id="GO:0016787">
    <property type="term" value="F:hydrolase activity"/>
    <property type="evidence" value="ECO:0007669"/>
    <property type="project" value="UniProtKB-KW"/>
</dbReference>
<name>A0AAD4Q3V6_9AGAM</name>
<feature type="domain" description="Carboxylesterase type B" evidence="4">
    <location>
        <begin position="31"/>
        <end position="521"/>
    </location>
</feature>
<dbReference type="InterPro" id="IPR019819">
    <property type="entry name" value="Carboxylesterase_B_CS"/>
</dbReference>
<dbReference type="InterPro" id="IPR029058">
    <property type="entry name" value="AB_hydrolase_fold"/>
</dbReference>